<dbReference type="EMBL" id="JAVHJO010000004">
    <property type="protein sequence ID" value="KAK6541154.1"/>
    <property type="molecule type" value="Genomic_DNA"/>
</dbReference>
<feature type="compositionally biased region" description="Low complexity" evidence="1">
    <location>
        <begin position="46"/>
        <end position="59"/>
    </location>
</feature>
<organism evidence="2 3">
    <name type="scientific">Orbilia ellipsospora</name>
    <dbReference type="NCBI Taxonomy" id="2528407"/>
    <lineage>
        <taxon>Eukaryota</taxon>
        <taxon>Fungi</taxon>
        <taxon>Dikarya</taxon>
        <taxon>Ascomycota</taxon>
        <taxon>Pezizomycotina</taxon>
        <taxon>Orbiliomycetes</taxon>
        <taxon>Orbiliales</taxon>
        <taxon>Orbiliaceae</taxon>
        <taxon>Orbilia</taxon>
    </lineage>
</organism>
<evidence type="ECO:0000256" key="1">
    <source>
        <dbReference type="SAM" id="MobiDB-lite"/>
    </source>
</evidence>
<protein>
    <submittedName>
        <fullName evidence="2">Uncharacterized protein</fullName>
    </submittedName>
</protein>
<feature type="region of interest" description="Disordered" evidence="1">
    <location>
        <begin position="167"/>
        <end position="242"/>
    </location>
</feature>
<proteinExistence type="predicted"/>
<evidence type="ECO:0000313" key="2">
    <source>
        <dbReference type="EMBL" id="KAK6541154.1"/>
    </source>
</evidence>
<feature type="compositionally biased region" description="Basic and acidic residues" evidence="1">
    <location>
        <begin position="186"/>
        <end position="203"/>
    </location>
</feature>
<name>A0AAV9XJ05_9PEZI</name>
<keyword evidence="3" id="KW-1185">Reference proteome</keyword>
<feature type="region of interest" description="Disordered" evidence="1">
    <location>
        <begin position="20"/>
        <end position="116"/>
    </location>
</feature>
<dbReference type="Proteomes" id="UP001365542">
    <property type="component" value="Unassembled WGS sequence"/>
</dbReference>
<reference evidence="2 3" key="1">
    <citation type="submission" date="2019-10" db="EMBL/GenBank/DDBJ databases">
        <authorList>
            <person name="Palmer J.M."/>
        </authorList>
    </citation>
    <scope>NUCLEOTIDE SEQUENCE [LARGE SCALE GENOMIC DNA]</scope>
    <source>
        <strain evidence="2 3">TWF694</strain>
    </source>
</reference>
<comment type="caution">
    <text evidence="2">The sequence shown here is derived from an EMBL/GenBank/DDBJ whole genome shotgun (WGS) entry which is preliminary data.</text>
</comment>
<sequence length="242" mass="25697">MSTVAETTVKPAEEFVVYTDDSVVTPANEDKTSSAPADPPQKSSEATVLSLDTSDTTTAPVNRTDSFPKTLPLPASSILSPTSAAQKKDLLPPLSEQTLPAGAEDIVSPPETDLTESDMLVQTSAFTPLPEVVGTSTPLAELAGTDFDQQVALRRRGDSILGEEISDGVSNLKVEEEEPATAKQEQPPKDYFSEQELAARKSDPAVVSTLPQTPSAADYEVAKEQEGTNFTPEYPNETKVAS</sequence>
<evidence type="ECO:0000313" key="3">
    <source>
        <dbReference type="Proteomes" id="UP001365542"/>
    </source>
</evidence>
<dbReference type="AlphaFoldDB" id="A0AAV9XJ05"/>
<gene>
    <name evidence="2" type="ORF">TWF694_008525</name>
</gene>
<accession>A0AAV9XJ05</accession>